<proteinExistence type="predicted"/>
<name>I7LNY7_METBM</name>
<keyword evidence="2" id="KW-1185">Reference proteome</keyword>
<dbReference type="Proteomes" id="UP000009007">
    <property type="component" value="Chromosome I"/>
</dbReference>
<evidence type="ECO:0008006" key="3">
    <source>
        <dbReference type="Google" id="ProtNLM"/>
    </source>
</evidence>
<dbReference type="Pfam" id="PF03891">
    <property type="entry name" value="DUF333"/>
    <property type="match status" value="1"/>
</dbReference>
<dbReference type="EMBL" id="HE964772">
    <property type="protein sequence ID" value="CCJ37504.1"/>
    <property type="molecule type" value="Genomic_DNA"/>
</dbReference>
<evidence type="ECO:0000313" key="1">
    <source>
        <dbReference type="EMBL" id="CCJ37504.1"/>
    </source>
</evidence>
<dbReference type="AlphaFoldDB" id="I7LNY7"/>
<protein>
    <recommendedName>
        <fullName evidence="3">DUF333 domain-containing protein</fullName>
    </recommendedName>
</protein>
<evidence type="ECO:0000313" key="2">
    <source>
        <dbReference type="Proteomes" id="UP000009007"/>
    </source>
</evidence>
<sequence>MLIHMAGYPNYLVIVLALIGAVIACGCMAAGGDETPADRISGNGTVTYIDLEGGFYGIVADDGERYLPADLPEEYRIDGLRVWFTADVAHDIATIQQWGTPVDIVSVEKGDTRRTVAANGTVTYIDLEGGFYGIVAEDGMNYRPTNLPAEYQIDGLRVQFSADLEEDTVGFQMWGTPVAVRTIEPIGGVRLVAGNGTVTYVDLEGGFYGIVADDGEAYLPLGLNETWLVDGKNVTFVARVMEDVMTYQMWGTPVEVIAIDTAGNATFVAANGTVTYIDLEGGFYGIIADDGGRYLPLGLEDRYRVDGMQVTFAGEVARDAVTIQQWGVPVEILDISWACSRCGGSVGIANPAAVWCTEQGHTYEIRKNPDGSEYGVCIFANGTVVDAWDYYRQTH</sequence>
<accession>I7LNY7</accession>
<reference evidence="2" key="1">
    <citation type="journal article" date="2012" name="J. Bacteriol.">
        <title>Complete genome sequence of the hydrogenotrophic, methanogenic archaeon Methanoculleus bourgensis strain MS2T, isolated from a sewage sludge digester.</title>
        <authorList>
            <person name="Maus I."/>
            <person name="Wibberg D."/>
            <person name="Stantscheff R."/>
            <person name="Eikmeyer F.G."/>
            <person name="Seffner A."/>
            <person name="Boelter J."/>
            <person name="Szczepanowski R."/>
            <person name="Blom J."/>
            <person name="Jaenicke S."/>
            <person name="Konig H."/>
            <person name="Puhler A."/>
            <person name="Schluter A."/>
        </authorList>
    </citation>
    <scope>NUCLEOTIDE SEQUENCE [LARGE SCALE GENOMIC DNA]</scope>
    <source>
        <strain evidence="2">ATCC 43281 / DSM 3045 / OCM 15 / MS2</strain>
    </source>
</reference>
<dbReference type="KEGG" id="mbg:BN140_2581"/>
<dbReference type="HOGENOM" id="CLU_703245_0_0_2"/>
<dbReference type="BioCyc" id="MBOU1201294:BN140_RS12825-MONOMER"/>
<dbReference type="STRING" id="1201294.BN140_2581"/>
<organism evidence="1 2">
    <name type="scientific">Methanoculleus bourgensis (strain ATCC 43281 / DSM 3045 / OCM 15 / MS2)</name>
    <name type="common">Methanogenium bourgense</name>
    <dbReference type="NCBI Taxonomy" id="1201294"/>
    <lineage>
        <taxon>Archaea</taxon>
        <taxon>Methanobacteriati</taxon>
        <taxon>Methanobacteriota</taxon>
        <taxon>Stenosarchaea group</taxon>
        <taxon>Methanomicrobia</taxon>
        <taxon>Methanomicrobiales</taxon>
        <taxon>Methanomicrobiaceae</taxon>
        <taxon>Methanoculleus</taxon>
    </lineage>
</organism>
<dbReference type="InterPro" id="IPR005590">
    <property type="entry name" value="DUF333"/>
</dbReference>
<dbReference type="PATRIC" id="fig|1201294.9.peg.2901"/>
<gene>
    <name evidence="1" type="ordered locus">BN140_2581</name>
</gene>